<keyword evidence="5 6" id="KW-0949">S-adenosyl-L-methionine</keyword>
<feature type="binding site" evidence="6">
    <location>
        <position position="97"/>
    </location>
    <ligand>
        <name>S-adenosyl-L-methionine</name>
        <dbReference type="ChEBI" id="CHEBI:59789"/>
    </ligand>
</feature>
<dbReference type="Gene3D" id="1.10.150.170">
    <property type="entry name" value="Putative methyltransferase TM0872, insert domain"/>
    <property type="match status" value="1"/>
</dbReference>
<dbReference type="OrthoDB" id="9806637at2"/>
<evidence type="ECO:0000256" key="5">
    <source>
        <dbReference type="ARBA" id="ARBA00022691"/>
    </source>
</evidence>
<dbReference type="GO" id="GO:0071424">
    <property type="term" value="F:rRNA (cytosine-N4-)-methyltransferase activity"/>
    <property type="evidence" value="ECO:0007669"/>
    <property type="project" value="UniProtKB-UniRule"/>
</dbReference>
<dbReference type="NCBIfam" id="TIGR00006">
    <property type="entry name" value="16S rRNA (cytosine(1402)-N(4))-methyltransferase RsmH"/>
    <property type="match status" value="1"/>
</dbReference>
<organism evidence="7 8">
    <name type="scientific">Marinicauda pacifica</name>
    <dbReference type="NCBI Taxonomy" id="1133559"/>
    <lineage>
        <taxon>Bacteria</taxon>
        <taxon>Pseudomonadati</taxon>
        <taxon>Pseudomonadota</taxon>
        <taxon>Alphaproteobacteria</taxon>
        <taxon>Maricaulales</taxon>
        <taxon>Maricaulaceae</taxon>
        <taxon>Marinicauda</taxon>
    </lineage>
</organism>
<dbReference type="PANTHER" id="PTHR11265:SF0">
    <property type="entry name" value="12S RRNA N4-METHYLCYTIDINE METHYLTRANSFERASE"/>
    <property type="match status" value="1"/>
</dbReference>
<feature type="binding site" evidence="6">
    <location>
        <begin position="31"/>
        <end position="33"/>
    </location>
    <ligand>
        <name>S-adenosyl-L-methionine</name>
        <dbReference type="ChEBI" id="CHEBI:59789"/>
    </ligand>
</feature>
<accession>A0A4S2HAU5</accession>
<comment type="caution">
    <text evidence="7">The sequence shown here is derived from an EMBL/GenBank/DDBJ whole genome shotgun (WGS) entry which is preliminary data.</text>
</comment>
<feature type="binding site" evidence="6">
    <location>
        <position position="76"/>
    </location>
    <ligand>
        <name>S-adenosyl-L-methionine</name>
        <dbReference type="ChEBI" id="CHEBI:59789"/>
    </ligand>
</feature>
<dbReference type="GO" id="GO:0070475">
    <property type="term" value="P:rRNA base methylation"/>
    <property type="evidence" value="ECO:0007669"/>
    <property type="project" value="UniProtKB-UniRule"/>
</dbReference>
<keyword evidence="2 6" id="KW-0698">rRNA processing</keyword>
<dbReference type="EC" id="2.1.1.199" evidence="6"/>
<keyword evidence="3 6" id="KW-0489">Methyltransferase</keyword>
<evidence type="ECO:0000256" key="4">
    <source>
        <dbReference type="ARBA" id="ARBA00022679"/>
    </source>
</evidence>
<dbReference type="AlphaFoldDB" id="A0A4S2HAU5"/>
<proteinExistence type="inferred from homology"/>
<dbReference type="Pfam" id="PF01795">
    <property type="entry name" value="Methyltransf_5"/>
    <property type="match status" value="1"/>
</dbReference>
<comment type="subcellular location">
    <subcellularLocation>
        <location evidence="6">Cytoplasm</location>
    </subcellularLocation>
</comment>
<dbReference type="PIRSF" id="PIRSF004486">
    <property type="entry name" value="MraW"/>
    <property type="match status" value="1"/>
</dbReference>
<evidence type="ECO:0000256" key="6">
    <source>
        <dbReference type="HAMAP-Rule" id="MF_01007"/>
    </source>
</evidence>
<dbReference type="EMBL" id="SRXV01000002">
    <property type="protein sequence ID" value="TGY92741.1"/>
    <property type="molecule type" value="Genomic_DNA"/>
</dbReference>
<sequence>MAHRPVMLEEVLHALEPRDGGLYVDATFGAGGYTRAILGFHGTRVLGIDRDPTARRAVEAVKGAYPKRFAFAEGPFSLMEDVIERAESSGVDGVVLDLGVSSMQIDEADRGFSFQREGPLDMRMSRSGPSAADAVNKLELDELTAIFRVYGEEKKARRAAQFIVRERESEPITTTLRLADIVSRAVGGKPGRIHPATRVFQALRIFVNDELGELMAGLVAAEQILKPAGRLVIVTFHSLEDRMVKTFFRERAGLLGRGSRHEPEALPEHEPSFSLLTRKAVEPSETEVSENPRARSAKLRAGVRNEASAWPRAESAFRGVPAYSRLLELV</sequence>
<dbReference type="PANTHER" id="PTHR11265">
    <property type="entry name" value="S-ADENOSYL-METHYLTRANSFERASE MRAW"/>
    <property type="match status" value="1"/>
</dbReference>
<dbReference type="InterPro" id="IPR002903">
    <property type="entry name" value="RsmH"/>
</dbReference>
<dbReference type="InterPro" id="IPR029063">
    <property type="entry name" value="SAM-dependent_MTases_sf"/>
</dbReference>
<protein>
    <recommendedName>
        <fullName evidence="6">Ribosomal RNA small subunit methyltransferase H</fullName>
        <ecNumber evidence="6">2.1.1.199</ecNumber>
    </recommendedName>
    <alternativeName>
        <fullName evidence="6">16S rRNA m(4)C1402 methyltransferase</fullName>
    </alternativeName>
    <alternativeName>
        <fullName evidence="6">rRNA (cytosine-N(4)-)-methyltransferase RsmH</fullName>
    </alternativeName>
</protein>
<dbReference type="SUPFAM" id="SSF81799">
    <property type="entry name" value="Putative methyltransferase TM0872, insert domain"/>
    <property type="match status" value="1"/>
</dbReference>
<name>A0A4S2HAU5_9PROT</name>
<dbReference type="GO" id="GO:0005737">
    <property type="term" value="C:cytoplasm"/>
    <property type="evidence" value="ECO:0007669"/>
    <property type="project" value="UniProtKB-SubCell"/>
</dbReference>
<evidence type="ECO:0000256" key="3">
    <source>
        <dbReference type="ARBA" id="ARBA00022603"/>
    </source>
</evidence>
<evidence type="ECO:0000313" key="7">
    <source>
        <dbReference type="EMBL" id="TGY92741.1"/>
    </source>
</evidence>
<keyword evidence="6" id="KW-0963">Cytoplasm</keyword>
<dbReference type="SUPFAM" id="SSF53335">
    <property type="entry name" value="S-adenosyl-L-methionine-dependent methyltransferases"/>
    <property type="match status" value="1"/>
</dbReference>
<feature type="binding site" evidence="6">
    <location>
        <position position="49"/>
    </location>
    <ligand>
        <name>S-adenosyl-L-methionine</name>
        <dbReference type="ChEBI" id="CHEBI:59789"/>
    </ligand>
</feature>
<gene>
    <name evidence="6 7" type="primary">rsmH</name>
    <name evidence="7" type="ORF">E5162_06595</name>
</gene>
<dbReference type="HAMAP" id="MF_01007">
    <property type="entry name" value="16SrRNA_methyltr_H"/>
    <property type="match status" value="1"/>
</dbReference>
<reference evidence="7 8" key="1">
    <citation type="journal article" date="2013" name="Int. J. Syst. Evol. Microbiol.">
        <title>Marinicauda pacifica gen. nov., sp. nov., a prosthecate alphaproteobacterium of the family Hyphomonadaceae isolated from deep seawater.</title>
        <authorList>
            <person name="Zhang X.Y."/>
            <person name="Li G.W."/>
            <person name="Wang C.S."/>
            <person name="Zhang Y.J."/>
            <person name="Xu X.W."/>
            <person name="Li H."/>
            <person name="Liu A."/>
            <person name="Liu C."/>
            <person name="Xie B.B."/>
            <person name="Qin Q.L."/>
            <person name="Xu Z."/>
            <person name="Chen X.L."/>
            <person name="Zhou B.C."/>
            <person name="Zhang Y.Z."/>
        </authorList>
    </citation>
    <scope>NUCLEOTIDE SEQUENCE [LARGE SCALE GENOMIC DNA]</scope>
    <source>
        <strain evidence="7 8">P-1 km-3</strain>
    </source>
</reference>
<evidence type="ECO:0000313" key="8">
    <source>
        <dbReference type="Proteomes" id="UP000305451"/>
    </source>
</evidence>
<keyword evidence="4 6" id="KW-0808">Transferase</keyword>
<dbReference type="Proteomes" id="UP000305451">
    <property type="component" value="Unassembled WGS sequence"/>
</dbReference>
<evidence type="ECO:0000256" key="1">
    <source>
        <dbReference type="ARBA" id="ARBA00010396"/>
    </source>
</evidence>
<feature type="binding site" evidence="6">
    <location>
        <position position="104"/>
    </location>
    <ligand>
        <name>S-adenosyl-L-methionine</name>
        <dbReference type="ChEBI" id="CHEBI:59789"/>
    </ligand>
</feature>
<comment type="catalytic activity">
    <reaction evidence="6">
        <text>cytidine(1402) in 16S rRNA + S-adenosyl-L-methionine = N(4)-methylcytidine(1402) in 16S rRNA + S-adenosyl-L-homocysteine + H(+)</text>
        <dbReference type="Rhea" id="RHEA:42928"/>
        <dbReference type="Rhea" id="RHEA-COMP:10286"/>
        <dbReference type="Rhea" id="RHEA-COMP:10287"/>
        <dbReference type="ChEBI" id="CHEBI:15378"/>
        <dbReference type="ChEBI" id="CHEBI:57856"/>
        <dbReference type="ChEBI" id="CHEBI:59789"/>
        <dbReference type="ChEBI" id="CHEBI:74506"/>
        <dbReference type="ChEBI" id="CHEBI:82748"/>
        <dbReference type="EC" id="2.1.1.199"/>
    </reaction>
</comment>
<evidence type="ECO:0000256" key="2">
    <source>
        <dbReference type="ARBA" id="ARBA00022552"/>
    </source>
</evidence>
<dbReference type="RefSeq" id="WP_135944195.1">
    <property type="nucleotide sequence ID" value="NZ_BMEI01000002.1"/>
</dbReference>
<comment type="similarity">
    <text evidence="1 6">Belongs to the methyltransferase superfamily. RsmH family.</text>
</comment>
<keyword evidence="8" id="KW-1185">Reference proteome</keyword>
<comment type="function">
    <text evidence="6">Specifically methylates the N4 position of cytidine in position 1402 (C1402) of 16S rRNA.</text>
</comment>
<dbReference type="InterPro" id="IPR023397">
    <property type="entry name" value="SAM-dep_MeTrfase_MraW_recog"/>
</dbReference>
<dbReference type="Gene3D" id="3.40.50.150">
    <property type="entry name" value="Vaccinia Virus protein VP39"/>
    <property type="match status" value="1"/>
</dbReference>